<feature type="compositionally biased region" description="Polar residues" evidence="2">
    <location>
        <begin position="799"/>
        <end position="818"/>
    </location>
</feature>
<name>A0A162GKE2_BDEBC</name>
<dbReference type="Pfam" id="PF13884">
    <property type="entry name" value="Peptidase_S74"/>
    <property type="match status" value="1"/>
</dbReference>
<accession>A0A162GKE2</accession>
<sequence>MRSGTSITFILMIFFVFSAHSSPRTFTYQGRILKSDGTPLEYNNVSFAFEITNASGNCVIYKEQRNNINMQGSGGVFDVPIGSGVKLYPTTAGYDLRTAFNNAVSHNCEGGSTYLPQEDDIRILRVQFHDGVGWKAITPNNEIRAVPFASFATSASKLGDKIADDFVLKTSVGACALGQYLTYDGTSFSCQNDAGGAGMVSDVNVTAPLTKGGTASIPSLGISVGTSAGTVAAGNDARFLNAERLRGVNVSSTLPSSGGQVLQYDGSQWGPAALGISSITGLQTALNDKVAVTMFPTSCSAGQSLVFVTPANKFDCYNIQISESQISGTISGAKISGNITGNAAGFTGNLSGDVTGAQAATVVGKIQGVDIDTTAPTAGQVLKFVGGKWTPAADIGTSNAVTNGGNATNIKVDTNANRPATGAVGDIYIASDINTTFVGSGAGWNTVGTSNLAFTSGTLPIARGGTNSTTALTNNRVMMSSGGAIVEAPALTDGQLLIGRTGNSPVAANLVAGTGVTLTNAAGSITISANGGLAPGGTAGGDLSGTYPNPTVAKIQGTSVSATAPSGTGQVLRYNGTNYAANFLSLADIRSTVTPANTIFPSSPCAADKTLNWSVLTDTFTCQNIGIADSQITYASKSAKTFLAAPTGAAGAPTFRTLASTDLPTSGVTAGTYTSVTVDTYGRVTSASNPTTASGYGITDTFVQNGNSFAAGAVLGTNNAQPLSFETNGTTRMNILSTGNIGVNVATPLSPLHVDGIFMAGENSERAISLQPDVSSGLTGAASAAQIRISEPNFDEGTAGSTFLTHESDGSTVLGNTRNNAGLSSVRFVTTPDAGSPTERMRIHSDGSVSVGSTAAPVFMTVNAGGTVAPYVPTTDRMAVIGTGNTVIQVTSPNNAAGGIYFSDPEDRDPGGISYSHLLNSMAFRVNDAINMYIDSNGYVGVGTTTPGFKFEVKGGNAQITSNTTMANTGAVGGLRIFNSQSSNAADYINIGWIGENKYGIQSADELTNRDLFLNPFGGKVGINTTASTHALTVAGQAYVTDGAGFVEILSRADSALNVTNDNGSKRGFTVHHNATTLLSQFYYCPGGACTSKMTFDYNGNMWIAGTLTQASDLRLKTNIAPLENSLDKILSLEGVSYDWKNPEGRGHQIGLIAQDVEKVFPEAVETNKEGWKAVAYQNLVAPLINAIKELHALVMTQNGNQDRAIASLQESNEVLKAEVQNLSEQNRLLKDALCESHPQSKICQKK</sequence>
<organism evidence="4 5">
    <name type="scientific">Bdellovibrio bacteriovorus</name>
    <dbReference type="NCBI Taxonomy" id="959"/>
    <lineage>
        <taxon>Bacteria</taxon>
        <taxon>Pseudomonadati</taxon>
        <taxon>Bdellovibrionota</taxon>
        <taxon>Bdellovibrionia</taxon>
        <taxon>Bdellovibrionales</taxon>
        <taxon>Pseudobdellovibrionaceae</taxon>
        <taxon>Bdellovibrio</taxon>
    </lineage>
</organism>
<evidence type="ECO:0000259" key="3">
    <source>
        <dbReference type="PROSITE" id="PS51688"/>
    </source>
</evidence>
<comment type="caution">
    <text evidence="4">The sequence shown here is derived from an EMBL/GenBank/DDBJ whole genome shotgun (WGS) entry which is preliminary data.</text>
</comment>
<evidence type="ECO:0000256" key="2">
    <source>
        <dbReference type="SAM" id="MobiDB-lite"/>
    </source>
</evidence>
<evidence type="ECO:0000256" key="1">
    <source>
        <dbReference type="SAM" id="Coils"/>
    </source>
</evidence>
<dbReference type="InterPro" id="IPR036388">
    <property type="entry name" value="WH-like_DNA-bd_sf"/>
</dbReference>
<evidence type="ECO:0000313" key="4">
    <source>
        <dbReference type="EMBL" id="KYG68369.1"/>
    </source>
</evidence>
<dbReference type="RefSeq" id="WP_063205066.1">
    <property type="nucleotide sequence ID" value="NZ_LUKD01000001.1"/>
</dbReference>
<evidence type="ECO:0000313" key="5">
    <source>
        <dbReference type="Proteomes" id="UP000075799"/>
    </source>
</evidence>
<gene>
    <name evidence="4" type="ORF">AZI87_03725</name>
</gene>
<dbReference type="AlphaFoldDB" id="A0A162GKE2"/>
<reference evidence="4 5" key="1">
    <citation type="submission" date="2016-03" db="EMBL/GenBank/DDBJ databases">
        <authorList>
            <person name="Ploux O."/>
        </authorList>
    </citation>
    <scope>NUCLEOTIDE SEQUENCE [LARGE SCALE GENOMIC DNA]</scope>
    <source>
        <strain evidence="4 5">EC13</strain>
    </source>
</reference>
<protein>
    <recommendedName>
        <fullName evidence="3">Peptidase S74 domain-containing protein</fullName>
    </recommendedName>
</protein>
<dbReference type="Proteomes" id="UP000075799">
    <property type="component" value="Unassembled WGS sequence"/>
</dbReference>
<feature type="coiled-coil region" evidence="1">
    <location>
        <begin position="1206"/>
        <end position="1233"/>
    </location>
</feature>
<proteinExistence type="predicted"/>
<dbReference type="OrthoDB" id="5287031at2"/>
<dbReference type="Gene3D" id="1.10.10.10">
    <property type="entry name" value="Winged helix-like DNA-binding domain superfamily/Winged helix DNA-binding domain"/>
    <property type="match status" value="1"/>
</dbReference>
<dbReference type="PROSITE" id="PS51688">
    <property type="entry name" value="ICA"/>
    <property type="match status" value="1"/>
</dbReference>
<dbReference type="InterPro" id="IPR030392">
    <property type="entry name" value="S74_ICA"/>
</dbReference>
<keyword evidence="1" id="KW-0175">Coiled coil</keyword>
<feature type="region of interest" description="Disordered" evidence="2">
    <location>
        <begin position="798"/>
        <end position="818"/>
    </location>
</feature>
<feature type="domain" description="Peptidase S74" evidence="3">
    <location>
        <begin position="1112"/>
        <end position="1206"/>
    </location>
</feature>
<dbReference type="EMBL" id="LUKD01000001">
    <property type="protein sequence ID" value="KYG68369.1"/>
    <property type="molecule type" value="Genomic_DNA"/>
</dbReference>